<evidence type="ECO:0000313" key="10">
    <source>
        <dbReference type="EMBL" id="PLT87445.1"/>
    </source>
</evidence>
<evidence type="ECO:0000313" key="11">
    <source>
        <dbReference type="Proteomes" id="UP000234840"/>
    </source>
</evidence>
<dbReference type="Pfam" id="PF17802">
    <property type="entry name" value="SpaA"/>
    <property type="match status" value="1"/>
</dbReference>
<feature type="domain" description="SpaA-like prealbumin fold" evidence="9">
    <location>
        <begin position="348"/>
        <end position="435"/>
    </location>
</feature>
<evidence type="ECO:0000259" key="9">
    <source>
        <dbReference type="Pfam" id="PF17802"/>
    </source>
</evidence>
<evidence type="ECO:0000259" key="8">
    <source>
        <dbReference type="Pfam" id="PF16569"/>
    </source>
</evidence>
<proteinExistence type="predicted"/>
<dbReference type="Gene3D" id="2.60.40.740">
    <property type="match status" value="1"/>
</dbReference>
<accession>A0A2N5Q0N5</accession>
<name>A0A2N5Q0N5_MEDGN</name>
<feature type="signal peptide" evidence="6">
    <location>
        <begin position="1"/>
        <end position="31"/>
    </location>
</feature>
<evidence type="ECO:0000256" key="1">
    <source>
        <dbReference type="ARBA" id="ARBA00022512"/>
    </source>
</evidence>
<gene>
    <name evidence="10" type="ORF">CDL20_06800</name>
</gene>
<keyword evidence="3 6" id="KW-0732">Signal</keyword>
<dbReference type="Pfam" id="PF00746">
    <property type="entry name" value="Gram_pos_anchor"/>
    <property type="match status" value="1"/>
</dbReference>
<feature type="transmembrane region" description="Helical" evidence="5">
    <location>
        <begin position="496"/>
        <end position="516"/>
    </location>
</feature>
<dbReference type="EMBL" id="NIHW01000013">
    <property type="protein sequence ID" value="PLT87445.1"/>
    <property type="molecule type" value="Genomic_DNA"/>
</dbReference>
<keyword evidence="5" id="KW-0812">Transmembrane</keyword>
<dbReference type="InterPro" id="IPR013783">
    <property type="entry name" value="Ig-like_fold"/>
</dbReference>
<evidence type="ECO:0000256" key="6">
    <source>
        <dbReference type="SAM" id="SignalP"/>
    </source>
</evidence>
<comment type="caution">
    <text evidence="10">The sequence shown here is derived from an EMBL/GenBank/DDBJ whole genome shotgun (WGS) entry which is preliminary data.</text>
</comment>
<feature type="domain" description="Gram-positive pilin backbone subunit 2 Cna-B-like" evidence="8">
    <location>
        <begin position="206"/>
        <end position="327"/>
    </location>
</feature>
<dbReference type="Pfam" id="PF16569">
    <property type="entry name" value="GramPos_pilinBB"/>
    <property type="match status" value="1"/>
</dbReference>
<keyword evidence="4" id="KW-0572">Peptidoglycan-anchor</keyword>
<evidence type="ECO:0000256" key="5">
    <source>
        <dbReference type="SAM" id="Phobius"/>
    </source>
</evidence>
<feature type="chain" id="PRO_5014730251" evidence="6">
    <location>
        <begin position="32"/>
        <end position="523"/>
    </location>
</feature>
<reference evidence="10 11" key="1">
    <citation type="journal article" date="2017" name="Genome Med.">
        <title>A novel Ruminococcus gnavus clade enriched in inflammatory bowel disease patients.</title>
        <authorList>
            <person name="Hall A.B."/>
            <person name="Yassour M."/>
            <person name="Sauk J."/>
            <person name="Garner A."/>
            <person name="Jiang X."/>
            <person name="Arthur T."/>
            <person name="Lagoudas G.K."/>
            <person name="Vatanen T."/>
            <person name="Fornelos N."/>
            <person name="Wilson R."/>
            <person name="Bertha M."/>
            <person name="Cohen M."/>
            <person name="Garber J."/>
            <person name="Khalili H."/>
            <person name="Gevers D."/>
            <person name="Ananthakrishnan A.N."/>
            <person name="Kugathasan S."/>
            <person name="Lander E.S."/>
            <person name="Blainey P."/>
            <person name="Vlamakis H."/>
            <person name="Xavier R.J."/>
            <person name="Huttenhower C."/>
        </authorList>
    </citation>
    <scope>NUCLEOTIDE SEQUENCE [LARGE SCALE GENOMIC DNA]</scope>
    <source>
        <strain evidence="10 11">RJX1128</strain>
    </source>
</reference>
<dbReference type="NCBIfam" id="TIGR04226">
    <property type="entry name" value="RrgB_K2N_iso_D2"/>
    <property type="match status" value="1"/>
</dbReference>
<dbReference type="InterPro" id="IPR048052">
    <property type="entry name" value="FM1-like"/>
</dbReference>
<evidence type="ECO:0000256" key="4">
    <source>
        <dbReference type="ARBA" id="ARBA00023088"/>
    </source>
</evidence>
<evidence type="ECO:0000256" key="2">
    <source>
        <dbReference type="ARBA" id="ARBA00022525"/>
    </source>
</evidence>
<keyword evidence="1" id="KW-0134">Cell wall</keyword>
<dbReference type="Proteomes" id="UP000234840">
    <property type="component" value="Unassembled WGS sequence"/>
</dbReference>
<keyword evidence="2" id="KW-0964">Secreted</keyword>
<evidence type="ECO:0000259" key="7">
    <source>
        <dbReference type="Pfam" id="PF00746"/>
    </source>
</evidence>
<keyword evidence="5" id="KW-1133">Transmembrane helix</keyword>
<feature type="domain" description="Gram-positive cocci surface proteins LPxTG" evidence="7">
    <location>
        <begin position="478"/>
        <end position="521"/>
    </location>
</feature>
<dbReference type="InterPro" id="IPR032334">
    <property type="entry name" value="GramPos_pilinBB"/>
</dbReference>
<dbReference type="InterPro" id="IPR041033">
    <property type="entry name" value="SpaA_PFL_dom_1"/>
</dbReference>
<dbReference type="NCBIfam" id="NF033902">
    <property type="entry name" value="iso_D2_wall_anc"/>
    <property type="match status" value="1"/>
</dbReference>
<dbReference type="AlphaFoldDB" id="A0A2N5Q0N5"/>
<keyword evidence="5" id="KW-0472">Membrane</keyword>
<dbReference type="Gene3D" id="2.60.40.10">
    <property type="entry name" value="Immunoglobulins"/>
    <property type="match status" value="2"/>
</dbReference>
<sequence length="523" mass="55609">MRFMRNKNRKKAGVGILAFLLSLLLSMTALAAPSIGDGAPSEGTITVTKAGAGFTAYQILEASQSGDAYVYKAADAFAAFFGNQAYGNYKEEDVSKLNSAEEIKTFASQLHKFAVDQNLSGIAMESGTAATVKLGYYLVLETSSASEGAVVASTAMLVSVPQENNGAWNYNVTVLPKDNEPSLDKSILLGDRNTGTKRVDTSTASVGDKIMYEVTAKIPTYDKNAVNIKYQITDTLSKGLTFDSAQGVSVMAGQETLKENEDYTLNVIEGENDTKLVIDFKYDNIKGYADSGLTLVYAAKLNEKAVINSDATDGNPNTVTLEYTNNPDVNDSYKTLTDKVTTYTWGFGVHKVDSENITTDLAGAEFQLKDAKGNEVASYTYDEQGNVVVLTGNAKTMANGMVYFTGLGAGVYKIYEVKAPAGYSLLSEPVEVTITPVESQGVYTGAAQLAITNANSAASQADHIEMKDGNVLFQVTIKNHKGISLPGTGGIGTTGFMVAGAALLVLAGGLLTGYMLKNRKRAK</sequence>
<evidence type="ECO:0000256" key="3">
    <source>
        <dbReference type="ARBA" id="ARBA00022729"/>
    </source>
</evidence>
<dbReference type="InterPro" id="IPR026466">
    <property type="entry name" value="Fim_isopep_form_D2_dom"/>
</dbReference>
<organism evidence="10 11">
    <name type="scientific">Mediterraneibacter gnavus</name>
    <name type="common">Ruminococcus gnavus</name>
    <dbReference type="NCBI Taxonomy" id="33038"/>
    <lineage>
        <taxon>Bacteria</taxon>
        <taxon>Bacillati</taxon>
        <taxon>Bacillota</taxon>
        <taxon>Clostridia</taxon>
        <taxon>Lachnospirales</taxon>
        <taxon>Lachnospiraceae</taxon>
        <taxon>Mediterraneibacter</taxon>
    </lineage>
</organism>
<protein>
    <submittedName>
        <fullName evidence="10">Surface protein</fullName>
    </submittedName>
</protein>
<dbReference type="InterPro" id="IPR019931">
    <property type="entry name" value="LPXTG_anchor"/>
</dbReference>